<accession>A0A9I9E255</accession>
<dbReference type="Gramene" id="MELO3C026916.2.1">
    <property type="protein sequence ID" value="MELO3C026916.2.1"/>
    <property type="gene ID" value="MELO3C026916.2"/>
</dbReference>
<feature type="chain" id="PRO_5039932290" evidence="1">
    <location>
        <begin position="25"/>
        <end position="110"/>
    </location>
</feature>
<sequence length="110" mass="12127">MASLYPYFFIYLLFLLILSSPTQSMCARCVPPSAPSTIVRPLAATPDNAEDYETVKPQLINRKRLVFGGNEVKSCLPKGFRRSSAPSRFVNYHTSGGCSPTTDHSINTNP</sequence>
<dbReference type="EnsemblPlants" id="MELO3C026916.2.1">
    <property type="protein sequence ID" value="MELO3C026916.2.1"/>
    <property type="gene ID" value="MELO3C026916.2"/>
</dbReference>
<organism evidence="2">
    <name type="scientific">Cucumis melo</name>
    <name type="common">Muskmelon</name>
    <dbReference type="NCBI Taxonomy" id="3656"/>
    <lineage>
        <taxon>Eukaryota</taxon>
        <taxon>Viridiplantae</taxon>
        <taxon>Streptophyta</taxon>
        <taxon>Embryophyta</taxon>
        <taxon>Tracheophyta</taxon>
        <taxon>Spermatophyta</taxon>
        <taxon>Magnoliopsida</taxon>
        <taxon>eudicotyledons</taxon>
        <taxon>Gunneridae</taxon>
        <taxon>Pentapetalae</taxon>
        <taxon>rosids</taxon>
        <taxon>fabids</taxon>
        <taxon>Cucurbitales</taxon>
        <taxon>Cucurbitaceae</taxon>
        <taxon>Benincaseae</taxon>
        <taxon>Cucumis</taxon>
    </lineage>
</organism>
<dbReference type="PANTHER" id="PTHR36619">
    <property type="entry name" value="OS04G0208900 PROTEIN"/>
    <property type="match status" value="1"/>
</dbReference>
<reference evidence="2" key="1">
    <citation type="submission" date="2023-03" db="UniProtKB">
        <authorList>
            <consortium name="EnsemblPlants"/>
        </authorList>
    </citation>
    <scope>IDENTIFICATION</scope>
</reference>
<name>A0A9I9E255_CUCME</name>
<feature type="signal peptide" evidence="1">
    <location>
        <begin position="1"/>
        <end position="24"/>
    </location>
</feature>
<protein>
    <submittedName>
        <fullName evidence="2">Uncharacterized protein</fullName>
    </submittedName>
</protein>
<evidence type="ECO:0000313" key="2">
    <source>
        <dbReference type="EnsemblPlants" id="MELO3C026916.2.1"/>
    </source>
</evidence>
<dbReference type="PANTHER" id="PTHR36619:SF2">
    <property type="entry name" value="OS04G0208900 PROTEIN"/>
    <property type="match status" value="1"/>
</dbReference>
<dbReference type="AlphaFoldDB" id="A0A9I9E255"/>
<keyword evidence="1" id="KW-0732">Signal</keyword>
<evidence type="ECO:0000256" key="1">
    <source>
        <dbReference type="SAM" id="SignalP"/>
    </source>
</evidence>
<proteinExistence type="predicted"/>